<dbReference type="RefSeq" id="WP_147131125.1">
    <property type="nucleotide sequence ID" value="NZ_VOSC01000008.1"/>
</dbReference>
<comment type="caution">
    <text evidence="1">The sequence shown here is derived from an EMBL/GenBank/DDBJ whole genome shotgun (WGS) entry which is preliminary data.</text>
</comment>
<keyword evidence="2" id="KW-1185">Reference proteome</keyword>
<dbReference type="EMBL" id="VOSC01000008">
    <property type="protein sequence ID" value="TXE13786.1"/>
    <property type="molecule type" value="Genomic_DNA"/>
</dbReference>
<gene>
    <name evidence="1" type="ORF">FUA26_02505</name>
</gene>
<organism evidence="1 2">
    <name type="scientific">Seonamhaeicola algicola</name>
    <dbReference type="NCBI Taxonomy" id="1719036"/>
    <lineage>
        <taxon>Bacteria</taxon>
        <taxon>Pseudomonadati</taxon>
        <taxon>Bacteroidota</taxon>
        <taxon>Flavobacteriia</taxon>
        <taxon>Flavobacteriales</taxon>
        <taxon>Flavobacteriaceae</taxon>
    </lineage>
</organism>
<evidence type="ECO:0000313" key="2">
    <source>
        <dbReference type="Proteomes" id="UP000321790"/>
    </source>
</evidence>
<dbReference type="OrthoDB" id="1362710at2"/>
<dbReference type="Proteomes" id="UP000321790">
    <property type="component" value="Unassembled WGS sequence"/>
</dbReference>
<reference evidence="2" key="1">
    <citation type="submission" date="2019-08" db="EMBL/GenBank/DDBJ databases">
        <title>Seonamhaeicola sediminis sp. nov., isolated from marine sediment.</title>
        <authorList>
            <person name="Cao W.R."/>
        </authorList>
    </citation>
    <scope>NUCLEOTIDE SEQUENCE [LARGE SCALE GENOMIC DNA]</scope>
    <source>
        <strain evidence="2">Gy8</strain>
    </source>
</reference>
<sequence>MELELTEKECLSIDNALKKYLDLFHEEIIYQNRFPFLLKESGINENRINFILTELAILNLVSFKNNRGDKTLSHNFNRNEIHSFLKNGGMTNKWLEIESKRTDLKLSKETLKEFPRTKWFARIGAFIGIVLALKELIEWKMKLP</sequence>
<protein>
    <submittedName>
        <fullName evidence="1">Uncharacterized protein</fullName>
    </submittedName>
</protein>
<proteinExistence type="predicted"/>
<name>A0A5C7AYA2_9FLAO</name>
<dbReference type="AlphaFoldDB" id="A0A5C7AYA2"/>
<evidence type="ECO:0000313" key="1">
    <source>
        <dbReference type="EMBL" id="TXE13786.1"/>
    </source>
</evidence>
<accession>A0A5C7AYA2</accession>